<accession>A0A1G2S8T9</accession>
<gene>
    <name evidence="4" type="ORF">A2675_03645</name>
</gene>
<feature type="domain" description="M23ase beta-sheet core" evidence="3">
    <location>
        <begin position="302"/>
        <end position="396"/>
    </location>
</feature>
<evidence type="ECO:0000256" key="1">
    <source>
        <dbReference type="SAM" id="Coils"/>
    </source>
</evidence>
<evidence type="ECO:0000259" key="3">
    <source>
        <dbReference type="Pfam" id="PF01551"/>
    </source>
</evidence>
<dbReference type="InterPro" id="IPR050570">
    <property type="entry name" value="Cell_wall_metabolism_enzyme"/>
</dbReference>
<feature type="chain" id="PRO_5009584358" description="M23ase beta-sheet core domain-containing protein" evidence="2">
    <location>
        <begin position="34"/>
        <end position="434"/>
    </location>
</feature>
<reference evidence="4 5" key="1">
    <citation type="journal article" date="2016" name="Nat. Commun.">
        <title>Thousands of microbial genomes shed light on interconnected biogeochemical processes in an aquifer system.</title>
        <authorList>
            <person name="Anantharaman K."/>
            <person name="Brown C.T."/>
            <person name="Hug L.A."/>
            <person name="Sharon I."/>
            <person name="Castelle C.J."/>
            <person name="Probst A.J."/>
            <person name="Thomas B.C."/>
            <person name="Singh A."/>
            <person name="Wilkins M.J."/>
            <person name="Karaoz U."/>
            <person name="Brodie E.L."/>
            <person name="Williams K.H."/>
            <person name="Hubbard S.S."/>
            <person name="Banfield J.F."/>
        </authorList>
    </citation>
    <scope>NUCLEOTIDE SEQUENCE [LARGE SCALE GENOMIC DNA]</scope>
</reference>
<dbReference type="CDD" id="cd12797">
    <property type="entry name" value="M23_peptidase"/>
    <property type="match status" value="1"/>
</dbReference>
<comment type="caution">
    <text evidence="4">The sequence shown here is derived from an EMBL/GenBank/DDBJ whole genome shotgun (WGS) entry which is preliminary data.</text>
</comment>
<dbReference type="GO" id="GO:0004222">
    <property type="term" value="F:metalloendopeptidase activity"/>
    <property type="evidence" value="ECO:0007669"/>
    <property type="project" value="TreeGrafter"/>
</dbReference>
<dbReference type="InterPro" id="IPR011055">
    <property type="entry name" value="Dup_hybrid_motif"/>
</dbReference>
<organism evidence="4 5">
    <name type="scientific">Candidatus Yonathbacteria bacterium RIFCSPHIGHO2_01_FULL_51_10</name>
    <dbReference type="NCBI Taxonomy" id="1802723"/>
    <lineage>
        <taxon>Bacteria</taxon>
        <taxon>Candidatus Yonathiibacteriota</taxon>
    </lineage>
</organism>
<dbReference type="InterPro" id="IPR016047">
    <property type="entry name" value="M23ase_b-sheet_dom"/>
</dbReference>
<sequence>MVACFRSRYLKILVGTICATALSGVFPFPVVSADTITDLNQKIQSKATDIDQLKAEISTYQKQVEQTGKEAQTLKGVVNTLTVTQKKLETDLKLTQNKLDATTYGIQKTSIEIGDAESHIGQSTQDIAAMIRTVDALDQSSLVEVMFSDESLADFLGRLTAIEQLQQALHDHIVDLTATRTDLQDKKTQQQVQQKSLATLQSELGDRKAIVASSKTEKNQLLTQTKNKEANYQKILAAKIALKDAFEKELTDYEAQLHSIINPSLLPAKGSAPLLWPLASILITQYFGDTDFARSGAYSGKGHNGMDFNAPIGTQIFAGADGTIEGTGDTDLACPRASFGKWVFIRHNNGLASTYAHLSLIKVVQGQQVKAGDLIGYSGNTGYSTGPHLHLSVYASQAVSVQSRPSKVCNATYTMPIGALNGYLDPMDYLPALP</sequence>
<dbReference type="PANTHER" id="PTHR21666:SF270">
    <property type="entry name" value="MUREIN HYDROLASE ACTIVATOR ENVC"/>
    <property type="match status" value="1"/>
</dbReference>
<feature type="signal peptide" evidence="2">
    <location>
        <begin position="1"/>
        <end position="33"/>
    </location>
</feature>
<dbReference type="EMBL" id="MHUS01000010">
    <property type="protein sequence ID" value="OHA81534.1"/>
    <property type="molecule type" value="Genomic_DNA"/>
</dbReference>
<evidence type="ECO:0000313" key="5">
    <source>
        <dbReference type="Proteomes" id="UP000176997"/>
    </source>
</evidence>
<dbReference type="SUPFAM" id="SSF51261">
    <property type="entry name" value="Duplicated hybrid motif"/>
    <property type="match status" value="1"/>
</dbReference>
<dbReference type="PANTHER" id="PTHR21666">
    <property type="entry name" value="PEPTIDASE-RELATED"/>
    <property type="match status" value="1"/>
</dbReference>
<dbReference type="Proteomes" id="UP000176997">
    <property type="component" value="Unassembled WGS sequence"/>
</dbReference>
<feature type="coiled-coil region" evidence="1">
    <location>
        <begin position="36"/>
        <end position="70"/>
    </location>
</feature>
<dbReference type="Pfam" id="PF01551">
    <property type="entry name" value="Peptidase_M23"/>
    <property type="match status" value="1"/>
</dbReference>
<evidence type="ECO:0000313" key="4">
    <source>
        <dbReference type="EMBL" id="OHA81534.1"/>
    </source>
</evidence>
<dbReference type="Gene3D" id="2.70.70.10">
    <property type="entry name" value="Glucose Permease (Domain IIA)"/>
    <property type="match status" value="1"/>
</dbReference>
<name>A0A1G2S8T9_9BACT</name>
<keyword evidence="2" id="KW-0732">Signal</keyword>
<dbReference type="AlphaFoldDB" id="A0A1G2S8T9"/>
<dbReference type="Gene3D" id="6.10.250.3150">
    <property type="match status" value="1"/>
</dbReference>
<evidence type="ECO:0000256" key="2">
    <source>
        <dbReference type="SAM" id="SignalP"/>
    </source>
</evidence>
<dbReference type="STRING" id="1802723.A2675_03645"/>
<proteinExistence type="predicted"/>
<keyword evidence="1" id="KW-0175">Coiled coil</keyword>
<protein>
    <recommendedName>
        <fullName evidence="3">M23ase beta-sheet core domain-containing protein</fullName>
    </recommendedName>
</protein>